<gene>
    <name evidence="1" type="ORF">Pcinc_012851</name>
</gene>
<evidence type="ECO:0000313" key="2">
    <source>
        <dbReference type="Proteomes" id="UP001286313"/>
    </source>
</evidence>
<evidence type="ECO:0000313" key="1">
    <source>
        <dbReference type="EMBL" id="KAK3882772.1"/>
    </source>
</evidence>
<organism evidence="1 2">
    <name type="scientific">Petrolisthes cinctipes</name>
    <name type="common">Flat porcelain crab</name>
    <dbReference type="NCBI Taxonomy" id="88211"/>
    <lineage>
        <taxon>Eukaryota</taxon>
        <taxon>Metazoa</taxon>
        <taxon>Ecdysozoa</taxon>
        <taxon>Arthropoda</taxon>
        <taxon>Crustacea</taxon>
        <taxon>Multicrustacea</taxon>
        <taxon>Malacostraca</taxon>
        <taxon>Eumalacostraca</taxon>
        <taxon>Eucarida</taxon>
        <taxon>Decapoda</taxon>
        <taxon>Pleocyemata</taxon>
        <taxon>Anomura</taxon>
        <taxon>Galatheoidea</taxon>
        <taxon>Porcellanidae</taxon>
        <taxon>Petrolisthes</taxon>
    </lineage>
</organism>
<dbReference type="Proteomes" id="UP001286313">
    <property type="component" value="Unassembled WGS sequence"/>
</dbReference>
<dbReference type="AlphaFoldDB" id="A0AAE1KT71"/>
<reference evidence="1" key="1">
    <citation type="submission" date="2023-10" db="EMBL/GenBank/DDBJ databases">
        <title>Genome assemblies of two species of porcelain crab, Petrolisthes cinctipes and Petrolisthes manimaculis (Anomura: Porcellanidae).</title>
        <authorList>
            <person name="Angst P."/>
        </authorList>
    </citation>
    <scope>NUCLEOTIDE SEQUENCE</scope>
    <source>
        <strain evidence="1">PB745_01</strain>
        <tissue evidence="1">Gill</tissue>
    </source>
</reference>
<protein>
    <submittedName>
        <fullName evidence="1">Uncharacterized protein</fullName>
    </submittedName>
</protein>
<comment type="caution">
    <text evidence="1">The sequence shown here is derived from an EMBL/GenBank/DDBJ whole genome shotgun (WGS) entry which is preliminary data.</text>
</comment>
<name>A0AAE1KT71_PETCI</name>
<dbReference type="EMBL" id="JAWQEG010001058">
    <property type="protein sequence ID" value="KAK3882772.1"/>
    <property type="molecule type" value="Genomic_DNA"/>
</dbReference>
<accession>A0AAE1KT71</accession>
<proteinExistence type="predicted"/>
<keyword evidence="2" id="KW-1185">Reference proteome</keyword>
<sequence length="114" mass="12725">MGASVMEVMMDDLDVGVSKEGATTEPKRKMTTVVRQALKLRKLSRCVTVVVVSDNTTFLADFAKASFKLRLLVSSSRLLVFTRRPMSDLDELHTFLSMSNSMVLTLYGKLFTGR</sequence>